<dbReference type="InterPro" id="IPR003784">
    <property type="entry name" value="BioY"/>
</dbReference>
<sequence length="191" mass="20402">MTVETLRQGLSREICLPRAVSWTMGVAIFAALTTLGAFVRIPLPFTPVPITLQTFFVLLGGALLGSGAGFSSQSLYLVLGIGGLSVFAGARGGLSHLAGPTGGYLIGFVVAAYLVGKMVEKRDSFTWLILAALTGTGIIYFFGAVRLAHFLRIGIRETLYLGVIPFLPGDVLKIISVVLVYKVVRTQRRAR</sequence>
<dbReference type="PIRSF" id="PIRSF016661">
    <property type="entry name" value="BioY"/>
    <property type="match status" value="1"/>
</dbReference>
<dbReference type="GO" id="GO:0005886">
    <property type="term" value="C:plasma membrane"/>
    <property type="evidence" value="ECO:0007669"/>
    <property type="project" value="UniProtKB-SubCell"/>
</dbReference>
<feature type="transmembrane region" description="Helical" evidence="3">
    <location>
        <begin position="97"/>
        <end position="115"/>
    </location>
</feature>
<feature type="transmembrane region" description="Helical" evidence="3">
    <location>
        <begin position="127"/>
        <end position="147"/>
    </location>
</feature>
<keyword evidence="2 3" id="KW-0472">Membrane</keyword>
<dbReference type="PANTHER" id="PTHR34295">
    <property type="entry name" value="BIOTIN TRANSPORTER BIOY"/>
    <property type="match status" value="1"/>
</dbReference>
<keyword evidence="3" id="KW-0812">Transmembrane</keyword>
<name>A0A523VZK3_UNCAE</name>
<dbReference type="PANTHER" id="PTHR34295:SF1">
    <property type="entry name" value="BIOTIN TRANSPORTER BIOY"/>
    <property type="match status" value="1"/>
</dbReference>
<evidence type="ECO:0000313" key="4">
    <source>
        <dbReference type="EMBL" id="TET60223.1"/>
    </source>
</evidence>
<feature type="transmembrane region" description="Helical" evidence="3">
    <location>
        <begin position="50"/>
        <end position="68"/>
    </location>
</feature>
<comment type="subcellular location">
    <subcellularLocation>
        <location evidence="2">Cell membrane</location>
        <topology evidence="2">Multi-pass membrane protein</topology>
    </subcellularLocation>
</comment>
<dbReference type="Pfam" id="PF02632">
    <property type="entry name" value="BioY"/>
    <property type="match status" value="1"/>
</dbReference>
<feature type="transmembrane region" description="Helical" evidence="3">
    <location>
        <begin position="20"/>
        <end position="38"/>
    </location>
</feature>
<keyword evidence="3" id="KW-1133">Transmembrane helix</keyword>
<gene>
    <name evidence="4" type="ORF">E3J48_06940</name>
</gene>
<feature type="transmembrane region" description="Helical" evidence="3">
    <location>
        <begin position="159"/>
        <end position="181"/>
    </location>
</feature>
<evidence type="ECO:0000313" key="5">
    <source>
        <dbReference type="Proteomes" id="UP000319130"/>
    </source>
</evidence>
<keyword evidence="2" id="KW-1003">Cell membrane</keyword>
<dbReference type="AlphaFoldDB" id="A0A523VZK3"/>
<comment type="caution">
    <text evidence="4">The sequence shown here is derived from an EMBL/GenBank/DDBJ whole genome shotgun (WGS) entry which is preliminary data.</text>
</comment>
<dbReference type="Gene3D" id="1.10.1760.20">
    <property type="match status" value="1"/>
</dbReference>
<protein>
    <recommendedName>
        <fullName evidence="2">Biotin transporter</fullName>
    </recommendedName>
</protein>
<proteinExistence type="inferred from homology"/>
<evidence type="ECO:0000256" key="1">
    <source>
        <dbReference type="ARBA" id="ARBA00010692"/>
    </source>
</evidence>
<dbReference type="EMBL" id="SOIZ01000313">
    <property type="protein sequence ID" value="TET60223.1"/>
    <property type="molecule type" value="Genomic_DNA"/>
</dbReference>
<reference evidence="4 5" key="1">
    <citation type="submission" date="2019-03" db="EMBL/GenBank/DDBJ databases">
        <title>Metabolic potential of uncultured bacteria and archaea associated with petroleum seepage in deep-sea sediments.</title>
        <authorList>
            <person name="Dong X."/>
            <person name="Hubert C."/>
        </authorList>
    </citation>
    <scope>NUCLEOTIDE SEQUENCE [LARGE SCALE GENOMIC DNA]</scope>
    <source>
        <strain evidence="4">E29_bin52</strain>
    </source>
</reference>
<accession>A0A523VZK3</accession>
<keyword evidence="2" id="KW-0813">Transport</keyword>
<dbReference type="Proteomes" id="UP000319130">
    <property type="component" value="Unassembled WGS sequence"/>
</dbReference>
<comment type="similarity">
    <text evidence="1 2">Belongs to the BioY family.</text>
</comment>
<evidence type="ECO:0000256" key="2">
    <source>
        <dbReference type="PIRNR" id="PIRNR016661"/>
    </source>
</evidence>
<dbReference type="GO" id="GO:0015225">
    <property type="term" value="F:biotin transmembrane transporter activity"/>
    <property type="evidence" value="ECO:0007669"/>
    <property type="project" value="UniProtKB-UniRule"/>
</dbReference>
<evidence type="ECO:0000256" key="3">
    <source>
        <dbReference type="SAM" id="Phobius"/>
    </source>
</evidence>
<organism evidence="4 5">
    <name type="scientific">Aerophobetes bacterium</name>
    <dbReference type="NCBI Taxonomy" id="2030807"/>
    <lineage>
        <taxon>Bacteria</taxon>
        <taxon>Candidatus Aerophobota</taxon>
    </lineage>
</organism>